<dbReference type="SUPFAM" id="SSF46689">
    <property type="entry name" value="Homeodomain-like"/>
    <property type="match status" value="1"/>
</dbReference>
<proteinExistence type="predicted"/>
<dbReference type="PANTHER" id="PTHR30055">
    <property type="entry name" value="HTH-TYPE TRANSCRIPTIONAL REGULATOR RUTR"/>
    <property type="match status" value="1"/>
</dbReference>
<evidence type="ECO:0000256" key="2">
    <source>
        <dbReference type="PROSITE-ProRule" id="PRU00335"/>
    </source>
</evidence>
<protein>
    <submittedName>
        <fullName evidence="4">TetR/AcrR family transcriptional regulator</fullName>
    </submittedName>
</protein>
<dbReference type="PROSITE" id="PS50977">
    <property type="entry name" value="HTH_TETR_2"/>
    <property type="match status" value="1"/>
</dbReference>
<dbReference type="InterPro" id="IPR041583">
    <property type="entry name" value="TetR_C_31"/>
</dbReference>
<gene>
    <name evidence="4" type="ORF">Dfulv_09885</name>
</gene>
<evidence type="ECO:0000259" key="3">
    <source>
        <dbReference type="PROSITE" id="PS50977"/>
    </source>
</evidence>
<feature type="domain" description="HTH tetR-type" evidence="3">
    <location>
        <begin position="1"/>
        <end position="61"/>
    </location>
</feature>
<dbReference type="PRINTS" id="PR00455">
    <property type="entry name" value="HTHTETR"/>
</dbReference>
<dbReference type="InterPro" id="IPR009057">
    <property type="entry name" value="Homeodomain-like_sf"/>
</dbReference>
<dbReference type="RefSeq" id="WP_259862378.1">
    <property type="nucleotide sequence ID" value="NZ_BAAAST010000005.1"/>
</dbReference>
<dbReference type="Pfam" id="PF00440">
    <property type="entry name" value="TetR_N"/>
    <property type="match status" value="1"/>
</dbReference>
<evidence type="ECO:0000256" key="1">
    <source>
        <dbReference type="ARBA" id="ARBA00023125"/>
    </source>
</evidence>
<keyword evidence="5" id="KW-1185">Reference proteome</keyword>
<dbReference type="PANTHER" id="PTHR30055:SF219">
    <property type="entry name" value="TRANSCRIPTIONAL REGULATORY PROTEIN"/>
    <property type="match status" value="1"/>
</dbReference>
<dbReference type="Gene3D" id="1.10.357.10">
    <property type="entry name" value="Tetracycline Repressor, domain 2"/>
    <property type="match status" value="1"/>
</dbReference>
<dbReference type="Proteomes" id="UP001059617">
    <property type="component" value="Chromosome"/>
</dbReference>
<dbReference type="InterPro" id="IPR050109">
    <property type="entry name" value="HTH-type_TetR-like_transc_reg"/>
</dbReference>
<accession>A0ABY5W561</accession>
<dbReference type="EMBL" id="CP073720">
    <property type="protein sequence ID" value="UWP84515.1"/>
    <property type="molecule type" value="Genomic_DNA"/>
</dbReference>
<feature type="DNA-binding region" description="H-T-H motif" evidence="2">
    <location>
        <begin position="24"/>
        <end position="43"/>
    </location>
</feature>
<organism evidence="4 5">
    <name type="scientific">Dactylosporangium fulvum</name>
    <dbReference type="NCBI Taxonomy" id="53359"/>
    <lineage>
        <taxon>Bacteria</taxon>
        <taxon>Bacillati</taxon>
        <taxon>Actinomycetota</taxon>
        <taxon>Actinomycetes</taxon>
        <taxon>Micromonosporales</taxon>
        <taxon>Micromonosporaceae</taxon>
        <taxon>Dactylosporangium</taxon>
    </lineage>
</organism>
<evidence type="ECO:0000313" key="5">
    <source>
        <dbReference type="Proteomes" id="UP001059617"/>
    </source>
</evidence>
<dbReference type="InterPro" id="IPR001647">
    <property type="entry name" value="HTH_TetR"/>
</dbReference>
<reference evidence="4" key="2">
    <citation type="submission" date="2022-09" db="EMBL/GenBank/DDBJ databases">
        <title>Biosynthetic gene clusters of Dactylosporangioum fulvum.</title>
        <authorList>
            <person name="Caradec T."/>
        </authorList>
    </citation>
    <scope>NUCLEOTIDE SEQUENCE</scope>
    <source>
        <strain evidence="4">NRRL B-16292</strain>
    </source>
</reference>
<name>A0ABY5W561_9ACTN</name>
<dbReference type="Pfam" id="PF17940">
    <property type="entry name" value="TetR_C_31"/>
    <property type="match status" value="1"/>
</dbReference>
<sequence length="201" mass="21869">MGNRDKLLEGALQCLYEKGFAHTTARDIATAAGVSLAAIGYHFGTTEALLNAALIRAMENWGEELDLALNDERDAALPPAERFVAVWTRVIDSVTANRPLWTTQFELVTQIGHHPERALQWNEAQDEAQFGLAELFHGIDADEEPELARIVGGLYQALLTGVVVQHIVSPGVAMSGRDLITALREVARRLGGEGSDLQKSV</sequence>
<keyword evidence="1 2" id="KW-0238">DNA-binding</keyword>
<evidence type="ECO:0000313" key="4">
    <source>
        <dbReference type="EMBL" id="UWP84515.1"/>
    </source>
</evidence>
<reference evidence="4" key="1">
    <citation type="submission" date="2021-04" db="EMBL/GenBank/DDBJ databases">
        <authorList>
            <person name="Hartkoorn R.C."/>
            <person name="Beaudoing E."/>
            <person name="Hot D."/>
        </authorList>
    </citation>
    <scope>NUCLEOTIDE SEQUENCE</scope>
    <source>
        <strain evidence="4">NRRL B-16292</strain>
    </source>
</reference>